<feature type="non-terminal residue" evidence="1">
    <location>
        <position position="1"/>
    </location>
</feature>
<protein>
    <recommendedName>
        <fullName evidence="3">Ig-like domain-containing protein</fullName>
    </recommendedName>
</protein>
<evidence type="ECO:0000313" key="1">
    <source>
        <dbReference type="EMBL" id="KAB7497415.1"/>
    </source>
</evidence>
<keyword evidence="2" id="KW-1185">Reference proteome</keyword>
<dbReference type="AlphaFoldDB" id="A0A5N5SU25"/>
<organism evidence="1 2">
    <name type="scientific">Armadillidium nasatum</name>
    <dbReference type="NCBI Taxonomy" id="96803"/>
    <lineage>
        <taxon>Eukaryota</taxon>
        <taxon>Metazoa</taxon>
        <taxon>Ecdysozoa</taxon>
        <taxon>Arthropoda</taxon>
        <taxon>Crustacea</taxon>
        <taxon>Multicrustacea</taxon>
        <taxon>Malacostraca</taxon>
        <taxon>Eumalacostraca</taxon>
        <taxon>Peracarida</taxon>
        <taxon>Isopoda</taxon>
        <taxon>Oniscidea</taxon>
        <taxon>Crinocheta</taxon>
        <taxon>Armadillidiidae</taxon>
        <taxon>Armadillidium</taxon>
    </lineage>
</organism>
<dbReference type="InterPro" id="IPR036179">
    <property type="entry name" value="Ig-like_dom_sf"/>
</dbReference>
<dbReference type="InterPro" id="IPR013783">
    <property type="entry name" value="Ig-like_fold"/>
</dbReference>
<dbReference type="EMBL" id="SEYY01020304">
    <property type="protein sequence ID" value="KAB7497415.1"/>
    <property type="molecule type" value="Genomic_DNA"/>
</dbReference>
<dbReference type="OrthoDB" id="10012075at2759"/>
<evidence type="ECO:0008006" key="3">
    <source>
        <dbReference type="Google" id="ProtNLM"/>
    </source>
</evidence>
<dbReference type="Proteomes" id="UP000326759">
    <property type="component" value="Unassembled WGS sequence"/>
</dbReference>
<reference evidence="1 2" key="1">
    <citation type="journal article" date="2019" name="PLoS Biol.">
        <title>Sex chromosomes control vertical transmission of feminizing Wolbachia symbionts in an isopod.</title>
        <authorList>
            <person name="Becking T."/>
            <person name="Chebbi M.A."/>
            <person name="Giraud I."/>
            <person name="Moumen B."/>
            <person name="Laverre T."/>
            <person name="Caubet Y."/>
            <person name="Peccoud J."/>
            <person name="Gilbert C."/>
            <person name="Cordaux R."/>
        </authorList>
    </citation>
    <scope>NUCLEOTIDE SEQUENCE [LARGE SCALE GENOMIC DNA]</scope>
    <source>
        <strain evidence="1">ANa2</strain>
        <tissue evidence="1">Whole body excluding digestive tract and cuticle</tissue>
    </source>
</reference>
<dbReference type="Gene3D" id="2.60.40.10">
    <property type="entry name" value="Immunoglobulins"/>
    <property type="match status" value="1"/>
</dbReference>
<dbReference type="SUPFAM" id="SSF48726">
    <property type="entry name" value="Immunoglobulin"/>
    <property type="match status" value="1"/>
</dbReference>
<accession>A0A5N5SU25</accession>
<comment type="caution">
    <text evidence="1">The sequence shown here is derived from an EMBL/GenBank/DDBJ whole genome shotgun (WGS) entry which is preliminary data.</text>
</comment>
<sequence>QPTVSKRIQLKVQFPPMLWIPNQLEGANWSEDAILECNTEAYPKSINYWTNERGEMIAEGTKYATETREDSYKTYMRLTIQKPDEGRL</sequence>
<evidence type="ECO:0000313" key="2">
    <source>
        <dbReference type="Proteomes" id="UP000326759"/>
    </source>
</evidence>
<name>A0A5N5SU25_9CRUS</name>
<proteinExistence type="predicted"/>
<gene>
    <name evidence="1" type="ORF">Anas_01765</name>
</gene>